<feature type="compositionally biased region" description="Polar residues" evidence="3">
    <location>
        <begin position="214"/>
        <end position="224"/>
    </location>
</feature>
<organism evidence="5 6">
    <name type="scientific">Oikopleura dioica</name>
    <name type="common">Tunicate</name>
    <dbReference type="NCBI Taxonomy" id="34765"/>
    <lineage>
        <taxon>Eukaryota</taxon>
        <taxon>Metazoa</taxon>
        <taxon>Chordata</taxon>
        <taxon>Tunicata</taxon>
        <taxon>Appendicularia</taxon>
        <taxon>Copelata</taxon>
        <taxon>Oikopleuridae</taxon>
        <taxon>Oikopleura</taxon>
    </lineage>
</organism>
<feature type="region of interest" description="Disordered" evidence="3">
    <location>
        <begin position="433"/>
        <end position="465"/>
    </location>
</feature>
<accession>A0ABN7TBU6</accession>
<protein>
    <submittedName>
        <fullName evidence="5">Oidioi.mRNA.OKI2018_I69.chr2.g7159.t1.cds</fullName>
    </submittedName>
</protein>
<dbReference type="SUPFAM" id="SSF48019">
    <property type="entry name" value="post-AAA+ oligomerization domain-like"/>
    <property type="match status" value="1"/>
</dbReference>
<dbReference type="Pfam" id="PF08519">
    <property type="entry name" value="RFC1"/>
    <property type="match status" value="1"/>
</dbReference>
<dbReference type="Pfam" id="PF00533">
    <property type="entry name" value="BRCT"/>
    <property type="match status" value="1"/>
</dbReference>
<feature type="compositionally biased region" description="Polar residues" evidence="3">
    <location>
        <begin position="313"/>
        <end position="329"/>
    </location>
</feature>
<name>A0ABN7TBU6_OIKDI</name>
<dbReference type="Gene3D" id="3.40.50.10190">
    <property type="entry name" value="BRCT domain"/>
    <property type="match status" value="2"/>
</dbReference>
<dbReference type="Gene3D" id="1.20.272.10">
    <property type="match status" value="1"/>
</dbReference>
<evidence type="ECO:0000256" key="2">
    <source>
        <dbReference type="ARBA" id="ARBA00022705"/>
    </source>
</evidence>
<feature type="domain" description="BRCT" evidence="4">
    <location>
        <begin position="528"/>
        <end position="607"/>
    </location>
</feature>
<dbReference type="InterPro" id="IPR036420">
    <property type="entry name" value="BRCT_dom_sf"/>
</dbReference>
<evidence type="ECO:0000259" key="4">
    <source>
        <dbReference type="PROSITE" id="PS50172"/>
    </source>
</evidence>
<dbReference type="InterPro" id="IPR001357">
    <property type="entry name" value="BRCT_dom"/>
</dbReference>
<evidence type="ECO:0000313" key="6">
    <source>
        <dbReference type="Proteomes" id="UP001158576"/>
    </source>
</evidence>
<dbReference type="InterPro" id="IPR003959">
    <property type="entry name" value="ATPase_AAA_core"/>
</dbReference>
<feature type="region of interest" description="Disordered" evidence="3">
    <location>
        <begin position="214"/>
        <end position="293"/>
    </location>
</feature>
<dbReference type="SUPFAM" id="SSF52113">
    <property type="entry name" value="BRCT domain"/>
    <property type="match status" value="2"/>
</dbReference>
<dbReference type="InterPro" id="IPR027417">
    <property type="entry name" value="P-loop_NTPase"/>
</dbReference>
<dbReference type="PANTHER" id="PTHR23389">
    <property type="entry name" value="CHROMOSOME TRANSMISSION FIDELITY FACTOR 18"/>
    <property type="match status" value="1"/>
</dbReference>
<evidence type="ECO:0000256" key="3">
    <source>
        <dbReference type="SAM" id="MobiDB-lite"/>
    </source>
</evidence>
<dbReference type="PANTHER" id="PTHR23389:SF6">
    <property type="entry name" value="REPLICATION FACTOR C SUBUNIT 1"/>
    <property type="match status" value="1"/>
</dbReference>
<dbReference type="Pfam" id="PF00004">
    <property type="entry name" value="AAA"/>
    <property type="match status" value="1"/>
</dbReference>
<keyword evidence="6" id="KW-1185">Reference proteome</keyword>
<feature type="compositionally biased region" description="Polar residues" evidence="3">
    <location>
        <begin position="260"/>
        <end position="284"/>
    </location>
</feature>
<gene>
    <name evidence="5" type="ORF">OKIOD_LOCUS15924</name>
</gene>
<evidence type="ECO:0000313" key="5">
    <source>
        <dbReference type="EMBL" id="CAG5113008.1"/>
    </source>
</evidence>
<feature type="compositionally biased region" description="Low complexity" evidence="3">
    <location>
        <begin position="19"/>
        <end position="28"/>
    </location>
</feature>
<dbReference type="SMART" id="SM00292">
    <property type="entry name" value="BRCT"/>
    <property type="match status" value="2"/>
</dbReference>
<sequence>MKSLIDLGFISISVTDSSKQSTSSASVDGVPDKENTSPPALFSSDLRSLGFIFPVSTTQDNDSRRPNLADSNFIVHKEVSYDDIPVGNSIIPNNAPGMSFDVVLPPISLIDMNAVFKENFYEDAFRDHIEGVPNCLFGEVFLLSGSGRKLDEGALRCLIISFGGTVTTAFSQNVNYVVAGDAFGIFNEKRAEAYGIAVIDEDIVFTLIRSSPLGSNMSPESGSRSCEIGSVISTSPQISPNRDNDGKRNEQKINADISKTDSNAGSNNKLASAHISSSARSVDSGSEEPPYLIGNLEDDTVVINQPYRPASPTLGSSSNSAYVNEGTRSPINSVSVDKAEASDVSVLGNCTATHSRNFVSLEDDTIVLKQSLRLASPTPGATSDSASVKEDPRFQNATASIEKAEGSDVYGPKNYHSTDSRNLVCLDEDTVVFEQSPRPTSPTLNDDLRSPVSLESNEKAEGSEAPGLENCAAIDSTTTHASPALADISNVSAAAPCTSSLPENKMLNHPWHSIGLARNPGSRIIPQGKRKCLAGFTFVLTGDGDSMNRPQLTSLITSHGGTVSSFLSLSTHYLVAGLNPGKCKLEKAKRLKVSIIDEAALFHLIRSSPSFSERFDADNSFHSNSSMQLEAPPKSCDPDHHAVLYVDKYKPTRIKDIIGQNHSSSNAAKLLAWLKNWKSSLEEGTKNRGKSKFQPVVSGNHLRGALLLGPPGIGKTSTAHVVAAEAGFHVIEFNASSMNDQYILIMDEVDGICGCEDRGGLAEFTSLVKLTDIPIIAIANNCSAPKFKSLRSYMYELHFPALNSTQIFGRLRKITYVEKLSIPDECLRAIILRCQFDVRQCINTINMLAWDNKDSQPVSESMFHASLKDKKPHLFEASTRYLEGNIFNATDSLDDKLAEMDRLYDCYPDLMLNMVFENYGRVVPEQRFSNQEKLSLAANSLSSCDIMETLMTKRHRYDLRDTLSTLSRLPGCYIDGSIDRSLMKFPSALKNSSSYMKNGRTATLLSSHARSSWYYSRSDIACYFGPSFKDLYCQFLLNASTKLLTVDEAVKNIAQLMNGHSLAKSDIDNVIELTRWPNKKHPLCDLPRAIKTAATKKLNSSLVLTPFSLAQADDSKEVDLSDSSDHCGPSKDGKSTVSSFTNTQSNPQKKKTC</sequence>
<feature type="domain" description="BRCT" evidence="4">
    <location>
        <begin position="131"/>
        <end position="210"/>
    </location>
</feature>
<dbReference type="PROSITE" id="PS50172">
    <property type="entry name" value="BRCT"/>
    <property type="match status" value="2"/>
</dbReference>
<feature type="compositionally biased region" description="Basic and acidic residues" evidence="3">
    <location>
        <begin position="1115"/>
        <end position="1134"/>
    </location>
</feature>
<dbReference type="SUPFAM" id="SSF52540">
    <property type="entry name" value="P-loop containing nucleoside triphosphate hydrolases"/>
    <property type="match status" value="1"/>
</dbReference>
<dbReference type="EMBL" id="OU015567">
    <property type="protein sequence ID" value="CAG5113008.1"/>
    <property type="molecule type" value="Genomic_DNA"/>
</dbReference>
<feature type="compositionally biased region" description="Polar residues" evidence="3">
    <location>
        <begin position="1135"/>
        <end position="1147"/>
    </location>
</feature>
<feature type="region of interest" description="Disordered" evidence="3">
    <location>
        <begin position="19"/>
        <end position="39"/>
    </location>
</feature>
<dbReference type="InterPro" id="IPR013725">
    <property type="entry name" value="DNA_replication_fac_RFC1_C"/>
</dbReference>
<feature type="compositionally biased region" description="Basic and acidic residues" evidence="3">
    <location>
        <begin position="242"/>
        <end position="253"/>
    </location>
</feature>
<dbReference type="Proteomes" id="UP001158576">
    <property type="component" value="Chromosome 2"/>
</dbReference>
<dbReference type="Gene3D" id="1.10.8.60">
    <property type="match status" value="1"/>
</dbReference>
<dbReference type="Gene3D" id="3.40.50.300">
    <property type="entry name" value="P-loop containing nucleotide triphosphate hydrolases"/>
    <property type="match status" value="2"/>
</dbReference>
<reference evidence="5 6" key="1">
    <citation type="submission" date="2021-04" db="EMBL/GenBank/DDBJ databases">
        <authorList>
            <person name="Bliznina A."/>
        </authorList>
    </citation>
    <scope>NUCLEOTIDE SEQUENCE [LARGE SCALE GENOMIC DNA]</scope>
</reference>
<evidence type="ECO:0000256" key="1">
    <source>
        <dbReference type="ARBA" id="ARBA00006116"/>
    </source>
</evidence>
<feature type="region of interest" description="Disordered" evidence="3">
    <location>
        <begin position="1115"/>
        <end position="1153"/>
    </location>
</feature>
<dbReference type="InterPro" id="IPR008921">
    <property type="entry name" value="DNA_pol3_clamp-load_cplx_C"/>
</dbReference>
<feature type="region of interest" description="Disordered" evidence="3">
    <location>
        <begin position="306"/>
        <end position="329"/>
    </location>
</feature>
<feature type="compositionally biased region" description="Polar residues" evidence="3">
    <location>
        <begin position="231"/>
        <end position="241"/>
    </location>
</feature>
<proteinExistence type="inferred from homology"/>
<keyword evidence="2" id="KW-0235">DNA replication</keyword>
<comment type="similarity">
    <text evidence="1">Belongs to the activator 1 large subunit family.</text>
</comment>